<sequence length="112" mass="12946">MLEEENSAQPRERNAFAFFHDIFGTGNQHDRMRDFDPDSPEIKFSDRREALELMTQIESTVTSLHREAEAQFRPELEKIVSGLKQVFVARLCTPQKTLPVASMPARRMRALP</sequence>
<dbReference type="Proteomes" id="UP000281521">
    <property type="component" value="Unassembled WGS sequence"/>
</dbReference>
<organism evidence="1 2">
    <name type="scientific">Escherichia coli</name>
    <dbReference type="NCBI Taxonomy" id="562"/>
    <lineage>
        <taxon>Bacteria</taxon>
        <taxon>Pseudomonadati</taxon>
        <taxon>Pseudomonadota</taxon>
        <taxon>Gammaproteobacteria</taxon>
        <taxon>Enterobacterales</taxon>
        <taxon>Enterobacteriaceae</taxon>
        <taxon>Escherichia</taxon>
    </lineage>
</organism>
<gene>
    <name evidence="1" type="ORF">BANRA_00051</name>
</gene>
<evidence type="ECO:0000313" key="1">
    <source>
        <dbReference type="EMBL" id="VCY81432.1"/>
    </source>
</evidence>
<name>A0A3P5DJP6_ECOLX</name>
<evidence type="ECO:0000313" key="2">
    <source>
        <dbReference type="Proteomes" id="UP000281521"/>
    </source>
</evidence>
<protein>
    <recommendedName>
        <fullName evidence="3">Vimentin</fullName>
    </recommendedName>
</protein>
<evidence type="ECO:0008006" key="3">
    <source>
        <dbReference type="Google" id="ProtNLM"/>
    </source>
</evidence>
<dbReference type="EMBL" id="UWXJ01000001">
    <property type="protein sequence ID" value="VCY81432.1"/>
    <property type="molecule type" value="Genomic_DNA"/>
</dbReference>
<dbReference type="AlphaFoldDB" id="A0A3P5DJP6"/>
<reference evidence="1 2" key="1">
    <citation type="submission" date="2018-10" db="EMBL/GenBank/DDBJ databases">
        <authorList>
            <person name="Noll B N."/>
        </authorList>
    </citation>
    <scope>NUCLEOTIDE SEQUENCE [LARGE SCALE GENOMIC DNA]</scope>
    <source>
        <strain evidence="1">Ecoli022</strain>
    </source>
</reference>
<proteinExistence type="predicted"/>
<accession>A0A3P5DJP6</accession>